<dbReference type="GO" id="GO:0016491">
    <property type="term" value="F:oxidoreductase activity"/>
    <property type="evidence" value="ECO:0007669"/>
    <property type="project" value="UniProtKB-KW"/>
</dbReference>
<dbReference type="InterPro" id="IPR036291">
    <property type="entry name" value="NAD(P)-bd_dom_sf"/>
</dbReference>
<keyword evidence="2" id="KW-0560">Oxidoreductase</keyword>
<evidence type="ECO:0000313" key="4">
    <source>
        <dbReference type="Proteomes" id="UP000295416"/>
    </source>
</evidence>
<gene>
    <name evidence="3" type="ORF">EV207_102196</name>
</gene>
<evidence type="ECO:0000313" key="3">
    <source>
        <dbReference type="EMBL" id="TCP31705.1"/>
    </source>
</evidence>
<reference evidence="3 4" key="1">
    <citation type="submission" date="2019-03" db="EMBL/GenBank/DDBJ databases">
        <title>Genomic Encyclopedia of Type Strains, Phase IV (KMG-IV): sequencing the most valuable type-strain genomes for metagenomic binning, comparative biology and taxonomic classification.</title>
        <authorList>
            <person name="Goeker M."/>
        </authorList>
    </citation>
    <scope>NUCLEOTIDE SEQUENCE [LARGE SCALE GENOMIC DNA]</scope>
    <source>
        <strain evidence="3 4">DSM 19377</strain>
    </source>
</reference>
<dbReference type="GO" id="GO:0008206">
    <property type="term" value="P:bile acid metabolic process"/>
    <property type="evidence" value="ECO:0007669"/>
    <property type="project" value="UniProtKB-ARBA"/>
</dbReference>
<dbReference type="PRINTS" id="PR00081">
    <property type="entry name" value="GDHRDH"/>
</dbReference>
<name>A0A4R2PCQ6_9BACL</name>
<dbReference type="PANTHER" id="PTHR43180:SF33">
    <property type="entry name" value="15-HYDROXYPROSTAGLANDIN DEHYDROGENASE [NAD(+)]-LIKE"/>
    <property type="match status" value="1"/>
</dbReference>
<proteinExistence type="inferred from homology"/>
<accession>A0A4R2PCQ6</accession>
<protein>
    <submittedName>
        <fullName evidence="3">Cis-2,3-dihydrobiphenyl-2,3-diol dehydrogenase</fullName>
    </submittedName>
</protein>
<comment type="similarity">
    <text evidence="1">Belongs to the short-chain dehydrogenases/reductases (SDR) family.</text>
</comment>
<dbReference type="AlphaFoldDB" id="A0A4R2PCQ6"/>
<dbReference type="Pfam" id="PF00106">
    <property type="entry name" value="adh_short"/>
    <property type="match status" value="1"/>
</dbReference>
<evidence type="ECO:0000256" key="1">
    <source>
        <dbReference type="ARBA" id="ARBA00006484"/>
    </source>
</evidence>
<organism evidence="3 4">
    <name type="scientific">Scopulibacillus darangshiensis</name>
    <dbReference type="NCBI Taxonomy" id="442528"/>
    <lineage>
        <taxon>Bacteria</taxon>
        <taxon>Bacillati</taxon>
        <taxon>Bacillota</taxon>
        <taxon>Bacilli</taxon>
        <taxon>Bacillales</taxon>
        <taxon>Sporolactobacillaceae</taxon>
        <taxon>Scopulibacillus</taxon>
    </lineage>
</organism>
<dbReference type="Gene3D" id="3.40.50.720">
    <property type="entry name" value="NAD(P)-binding Rossmann-like Domain"/>
    <property type="match status" value="1"/>
</dbReference>
<comment type="caution">
    <text evidence="3">The sequence shown here is derived from an EMBL/GenBank/DDBJ whole genome shotgun (WGS) entry which is preliminary data.</text>
</comment>
<sequence length="265" mass="28239">MVIFVGWLEGKTAVITGGASGVGKAIVHRFVHEGANVCVLDISKEKLQLLDSEYGKKVISIRGDARNFKDNRAAVSLAVETFGKLDTLVLNAGIFDGFKKFADLSPEVIEAAYNEILDINVKGYLLGVKAALPELIKNNGTIVFTVSGASFYPDGGGVLYTASKHAELGLMRQMAFELAPDIRVNGVALGGTMTELGVAPSLRPYYTAPTADDRKISISNRNPLKMFMEPEDHVASYVLLASDQSKAITGEIISSDGGLGVRGLS</sequence>
<dbReference type="EMBL" id="SLXK01000002">
    <property type="protein sequence ID" value="TCP31705.1"/>
    <property type="molecule type" value="Genomic_DNA"/>
</dbReference>
<dbReference type="SUPFAM" id="SSF51735">
    <property type="entry name" value="NAD(P)-binding Rossmann-fold domains"/>
    <property type="match status" value="1"/>
</dbReference>
<dbReference type="FunFam" id="3.40.50.720:FF:000084">
    <property type="entry name" value="Short-chain dehydrogenase reductase"/>
    <property type="match status" value="1"/>
</dbReference>
<dbReference type="PANTHER" id="PTHR43180">
    <property type="entry name" value="3-OXOACYL-(ACYL-CARRIER-PROTEIN) REDUCTASE (AFU_ORTHOLOGUE AFUA_6G11210)"/>
    <property type="match status" value="1"/>
</dbReference>
<evidence type="ECO:0000256" key="2">
    <source>
        <dbReference type="ARBA" id="ARBA00023002"/>
    </source>
</evidence>
<dbReference type="InterPro" id="IPR002347">
    <property type="entry name" value="SDR_fam"/>
</dbReference>
<keyword evidence="4" id="KW-1185">Reference proteome</keyword>
<dbReference type="Proteomes" id="UP000295416">
    <property type="component" value="Unassembled WGS sequence"/>
</dbReference>